<gene>
    <name evidence="6" type="ORF">AVDCRST_MAG92-1281</name>
</gene>
<protein>
    <submittedName>
        <fullName evidence="6">Sugar-non-specific nuclease NucA homolog</fullName>
    </submittedName>
</protein>
<dbReference type="GO" id="GO:0004519">
    <property type="term" value="F:endonuclease activity"/>
    <property type="evidence" value="ECO:0007669"/>
    <property type="project" value="TreeGrafter"/>
</dbReference>
<dbReference type="GO" id="GO:0016787">
    <property type="term" value="F:hydrolase activity"/>
    <property type="evidence" value="ECO:0007669"/>
    <property type="project" value="InterPro"/>
</dbReference>
<feature type="binding site" evidence="2">
    <location>
        <position position="172"/>
    </location>
    <ligand>
        <name>Mg(2+)</name>
        <dbReference type="ChEBI" id="CHEBI:18420"/>
        <note>catalytic</note>
    </ligand>
</feature>
<evidence type="ECO:0000256" key="2">
    <source>
        <dbReference type="PIRSR" id="PIRSR640255-2"/>
    </source>
</evidence>
<dbReference type="InterPro" id="IPR040255">
    <property type="entry name" value="Non-specific_endonuclease"/>
</dbReference>
<dbReference type="CDD" id="cd00091">
    <property type="entry name" value="NUC"/>
    <property type="match status" value="1"/>
</dbReference>
<evidence type="ECO:0000259" key="5">
    <source>
        <dbReference type="SMART" id="SM00892"/>
    </source>
</evidence>
<feature type="domain" description="DNA/RNA non-specific endonuclease/pyrophosphatase/phosphodiesterase" evidence="5">
    <location>
        <begin position="79"/>
        <end position="282"/>
    </location>
</feature>
<evidence type="ECO:0000256" key="3">
    <source>
        <dbReference type="SAM" id="MobiDB-lite"/>
    </source>
</evidence>
<dbReference type="PANTHER" id="PTHR13966">
    <property type="entry name" value="ENDONUCLEASE RELATED"/>
    <property type="match status" value="1"/>
</dbReference>
<reference evidence="6" key="1">
    <citation type="submission" date="2020-02" db="EMBL/GenBank/DDBJ databases">
        <authorList>
            <person name="Meier V. D."/>
        </authorList>
    </citation>
    <scope>NUCLEOTIDE SEQUENCE</scope>
    <source>
        <strain evidence="6">AVDCRST_MAG92</strain>
    </source>
</reference>
<dbReference type="InterPro" id="IPR020821">
    <property type="entry name" value="ENPP1-3/EXOG-like_nuc-like"/>
</dbReference>
<dbReference type="SMART" id="SM00892">
    <property type="entry name" value="Endonuclease_NS"/>
    <property type="match status" value="1"/>
</dbReference>
<dbReference type="GO" id="GO:0003676">
    <property type="term" value="F:nucleic acid binding"/>
    <property type="evidence" value="ECO:0007669"/>
    <property type="project" value="InterPro"/>
</dbReference>
<keyword evidence="2" id="KW-0479">Metal-binding</keyword>
<dbReference type="SUPFAM" id="SSF54060">
    <property type="entry name" value="His-Me finger endonucleases"/>
    <property type="match status" value="1"/>
</dbReference>
<dbReference type="InterPro" id="IPR044925">
    <property type="entry name" value="His-Me_finger_sf"/>
</dbReference>
<sequence>MLGSVKKFLVWGTAAFLIALIISCSPQKNSNSSLRTISTPSKPPAPQIAQNPSSTIHLTLGNPSRATTSVSNADNFLIEKPQYALSYNRMNGTPNWVSWQLNRSWLGQTPRQNNFRPDDLPSGWYAVRPSDYSNTGYDKGHMAPSADRTKTVKDNAATFLMSNIIPQTPDNNQGPWADLEEYSRELVTQQGKELYIISGPEGKKEAIASGKVTVPTKTWKIIVVLDRPGSGVSGVTTNTRVIAVEMPNSQGIRNTNWKTYRTTVQKIEAVTGYNFLSNVPASVQKIIETRADSQN</sequence>
<accession>A0A6J4HXD0</accession>
<organism evidence="6">
    <name type="scientific">uncultured Coleofasciculus sp</name>
    <dbReference type="NCBI Taxonomy" id="1267456"/>
    <lineage>
        <taxon>Bacteria</taxon>
        <taxon>Bacillati</taxon>
        <taxon>Cyanobacteriota</taxon>
        <taxon>Cyanophyceae</taxon>
        <taxon>Coleofasciculales</taxon>
        <taxon>Coleofasciculaceae</taxon>
        <taxon>Coleofasciculus</taxon>
        <taxon>environmental samples</taxon>
    </lineage>
</organism>
<evidence type="ECO:0000259" key="4">
    <source>
        <dbReference type="SMART" id="SM00477"/>
    </source>
</evidence>
<dbReference type="PANTHER" id="PTHR13966:SF5">
    <property type="entry name" value="ENDONUCLEASE G, MITOCHONDRIAL"/>
    <property type="match status" value="1"/>
</dbReference>
<dbReference type="GO" id="GO:0046872">
    <property type="term" value="F:metal ion binding"/>
    <property type="evidence" value="ECO:0007669"/>
    <property type="project" value="UniProtKB-KW"/>
</dbReference>
<dbReference type="EMBL" id="CADCTM010000179">
    <property type="protein sequence ID" value="CAA9236513.1"/>
    <property type="molecule type" value="Genomic_DNA"/>
</dbReference>
<dbReference type="AlphaFoldDB" id="A0A6J4HXD0"/>
<dbReference type="InterPro" id="IPR001604">
    <property type="entry name" value="Endo_G_ENPP1-like_dom"/>
</dbReference>
<dbReference type="SMART" id="SM00477">
    <property type="entry name" value="NUC"/>
    <property type="match status" value="1"/>
</dbReference>
<dbReference type="Pfam" id="PF01223">
    <property type="entry name" value="Endonuclease_NS"/>
    <property type="match status" value="1"/>
</dbReference>
<dbReference type="PROSITE" id="PS51257">
    <property type="entry name" value="PROKAR_LIPOPROTEIN"/>
    <property type="match status" value="1"/>
</dbReference>
<feature type="active site" description="Proton acceptor" evidence="1">
    <location>
        <position position="141"/>
    </location>
</feature>
<name>A0A6J4HXD0_9CYAN</name>
<proteinExistence type="predicted"/>
<dbReference type="Gene3D" id="3.40.570.10">
    <property type="entry name" value="Extracellular Endonuclease, subunit A"/>
    <property type="match status" value="1"/>
</dbReference>
<evidence type="ECO:0000256" key="1">
    <source>
        <dbReference type="PIRSR" id="PIRSR640255-1"/>
    </source>
</evidence>
<feature type="region of interest" description="Disordered" evidence="3">
    <location>
        <begin position="27"/>
        <end position="51"/>
    </location>
</feature>
<feature type="domain" description="ENPP1-3/EXOG-like endonuclease/phosphodiesterase" evidence="4">
    <location>
        <begin position="80"/>
        <end position="282"/>
    </location>
</feature>
<feature type="compositionally biased region" description="Polar residues" evidence="3">
    <location>
        <begin position="27"/>
        <end position="40"/>
    </location>
</feature>
<dbReference type="InterPro" id="IPR044929">
    <property type="entry name" value="DNA/RNA_non-sp_Endonuclease_sf"/>
</dbReference>
<evidence type="ECO:0000313" key="6">
    <source>
        <dbReference type="EMBL" id="CAA9236513.1"/>
    </source>
</evidence>